<keyword evidence="1" id="KW-0547">Nucleotide-binding</keyword>
<dbReference type="Pfam" id="PF21530">
    <property type="entry name" value="Pif1_2B_dom"/>
    <property type="match status" value="1"/>
</dbReference>
<feature type="domain" description="DNA helicase Pif1-like 2B" evidence="3">
    <location>
        <begin position="363"/>
        <end position="399"/>
    </location>
</feature>
<keyword evidence="1" id="KW-0067">ATP-binding</keyword>
<dbReference type="InterPro" id="IPR027417">
    <property type="entry name" value="P-loop_NTPase"/>
</dbReference>
<dbReference type="AlphaFoldDB" id="A0A9N9N099"/>
<keyword evidence="5" id="KW-1185">Reference proteome</keyword>
<keyword evidence="1" id="KW-0234">DNA repair</keyword>
<evidence type="ECO:0000256" key="1">
    <source>
        <dbReference type="RuleBase" id="RU363044"/>
    </source>
</evidence>
<dbReference type="Proteomes" id="UP001152799">
    <property type="component" value="Chromosome 8"/>
</dbReference>
<dbReference type="InterPro" id="IPR010285">
    <property type="entry name" value="DNA_helicase_pif1-like_DEAD"/>
</dbReference>
<dbReference type="GO" id="GO:0043139">
    <property type="term" value="F:5'-3' DNA helicase activity"/>
    <property type="evidence" value="ECO:0007669"/>
    <property type="project" value="UniProtKB-EC"/>
</dbReference>
<dbReference type="Gene3D" id="3.40.50.300">
    <property type="entry name" value="P-loop containing nucleotide triphosphate hydrolases"/>
    <property type="match status" value="1"/>
</dbReference>
<dbReference type="SUPFAM" id="SSF52540">
    <property type="entry name" value="P-loop containing nucleoside triphosphate hydrolases"/>
    <property type="match status" value="1"/>
</dbReference>
<comment type="similarity">
    <text evidence="1">Belongs to the helicase family.</text>
</comment>
<organism evidence="4 5">
    <name type="scientific">Ceutorhynchus assimilis</name>
    <name type="common">cabbage seed weevil</name>
    <dbReference type="NCBI Taxonomy" id="467358"/>
    <lineage>
        <taxon>Eukaryota</taxon>
        <taxon>Metazoa</taxon>
        <taxon>Ecdysozoa</taxon>
        <taxon>Arthropoda</taxon>
        <taxon>Hexapoda</taxon>
        <taxon>Insecta</taxon>
        <taxon>Pterygota</taxon>
        <taxon>Neoptera</taxon>
        <taxon>Endopterygota</taxon>
        <taxon>Coleoptera</taxon>
        <taxon>Polyphaga</taxon>
        <taxon>Cucujiformia</taxon>
        <taxon>Curculionidae</taxon>
        <taxon>Ceutorhynchinae</taxon>
        <taxon>Ceutorhynchus</taxon>
    </lineage>
</organism>
<sequence length="410" mass="44992">MNKNKENHNANTNTDKITLSQVSVAVNQALAPQPVPEPASDNVVATAHQLFSDDKNRKDEEWIEMSRHLDFGVQPAMNEIYNRCLVMIENTVLSLGGKNLQEYGLPRPNRSGDVVQNREYMAETNYNLDKLRETVSIDEASLTDEQHAPGGTGRTFLINCLLAKVRLEGIAVAAASSGIAATLLEGGKTAYAAFKLPLNLNHVETPMCYISKQSNMAKVLQECKLIVWDKSPMSHKSGFEALNNSLKDLRNSSDLMGGVTALLAGDFRQTLPVVPRGTRANEVKACIKASYLWPKTTKLSLTKNMRVHLKGDISADIFSEILLKIGDGNCIESEGKITIPTGLDFKSVDSVLQDDNAVHHPSEFLNTLNPPGFPAHQLILKIGTPIMLLRNLNPPKLCNVVQCASILRNI</sequence>
<dbReference type="GO" id="GO:0006310">
    <property type="term" value="P:DNA recombination"/>
    <property type="evidence" value="ECO:0007669"/>
    <property type="project" value="UniProtKB-KW"/>
</dbReference>
<keyword evidence="1" id="KW-0227">DNA damage</keyword>
<keyword evidence="1" id="KW-0233">DNA recombination</keyword>
<dbReference type="GO" id="GO:0005524">
    <property type="term" value="F:ATP binding"/>
    <property type="evidence" value="ECO:0007669"/>
    <property type="project" value="UniProtKB-KW"/>
</dbReference>
<feature type="domain" description="DNA helicase Pif1-like DEAD-box helicase" evidence="2">
    <location>
        <begin position="150"/>
        <end position="334"/>
    </location>
</feature>
<keyword evidence="1" id="KW-0378">Hydrolase</keyword>
<evidence type="ECO:0000259" key="2">
    <source>
        <dbReference type="Pfam" id="PF05970"/>
    </source>
</evidence>
<proteinExistence type="inferred from homology"/>
<dbReference type="GO" id="GO:0000723">
    <property type="term" value="P:telomere maintenance"/>
    <property type="evidence" value="ECO:0007669"/>
    <property type="project" value="InterPro"/>
</dbReference>
<dbReference type="Pfam" id="PF05970">
    <property type="entry name" value="PIF1"/>
    <property type="match status" value="1"/>
</dbReference>
<evidence type="ECO:0000313" key="5">
    <source>
        <dbReference type="Proteomes" id="UP001152799"/>
    </source>
</evidence>
<comment type="catalytic activity">
    <reaction evidence="1">
        <text>ATP + H2O = ADP + phosphate + H(+)</text>
        <dbReference type="Rhea" id="RHEA:13065"/>
        <dbReference type="ChEBI" id="CHEBI:15377"/>
        <dbReference type="ChEBI" id="CHEBI:15378"/>
        <dbReference type="ChEBI" id="CHEBI:30616"/>
        <dbReference type="ChEBI" id="CHEBI:43474"/>
        <dbReference type="ChEBI" id="CHEBI:456216"/>
        <dbReference type="EC" id="5.6.2.3"/>
    </reaction>
</comment>
<dbReference type="InterPro" id="IPR049163">
    <property type="entry name" value="Pif1-like_2B_dom"/>
</dbReference>
<dbReference type="PANTHER" id="PTHR10492:SF57">
    <property type="entry name" value="ATP-DEPENDENT DNA HELICASE"/>
    <property type="match status" value="1"/>
</dbReference>
<dbReference type="GO" id="GO:0016787">
    <property type="term" value="F:hydrolase activity"/>
    <property type="evidence" value="ECO:0007669"/>
    <property type="project" value="UniProtKB-KW"/>
</dbReference>
<dbReference type="PANTHER" id="PTHR10492">
    <property type="match status" value="1"/>
</dbReference>
<dbReference type="OrthoDB" id="6747218at2759"/>
<accession>A0A9N9N099</accession>
<comment type="cofactor">
    <cofactor evidence="1">
        <name>Mg(2+)</name>
        <dbReference type="ChEBI" id="CHEBI:18420"/>
    </cofactor>
</comment>
<keyword evidence="1" id="KW-0347">Helicase</keyword>
<protein>
    <recommendedName>
        <fullName evidence="1">ATP-dependent DNA helicase</fullName>
        <ecNumber evidence="1">5.6.2.3</ecNumber>
    </recommendedName>
</protein>
<evidence type="ECO:0000259" key="3">
    <source>
        <dbReference type="Pfam" id="PF21530"/>
    </source>
</evidence>
<dbReference type="EMBL" id="OU892284">
    <property type="protein sequence ID" value="CAG9772346.1"/>
    <property type="molecule type" value="Genomic_DNA"/>
</dbReference>
<dbReference type="GO" id="GO:0006281">
    <property type="term" value="P:DNA repair"/>
    <property type="evidence" value="ECO:0007669"/>
    <property type="project" value="UniProtKB-KW"/>
</dbReference>
<evidence type="ECO:0000313" key="4">
    <source>
        <dbReference type="EMBL" id="CAG9772346.1"/>
    </source>
</evidence>
<dbReference type="EC" id="5.6.2.3" evidence="1"/>
<gene>
    <name evidence="4" type="ORF">CEUTPL_LOCUS12759</name>
</gene>
<name>A0A9N9N099_9CUCU</name>
<reference evidence="4" key="1">
    <citation type="submission" date="2022-01" db="EMBL/GenBank/DDBJ databases">
        <authorList>
            <person name="King R."/>
        </authorList>
    </citation>
    <scope>NUCLEOTIDE SEQUENCE</scope>
</reference>